<feature type="binding site" evidence="10">
    <location>
        <position position="187"/>
    </location>
    <ligand>
        <name>L-histidine</name>
        <dbReference type="ChEBI" id="CHEBI:57595"/>
    </ligand>
</feature>
<feature type="binding site" evidence="10">
    <location>
        <position position="171"/>
    </location>
    <ligand>
        <name>L-histidine</name>
        <dbReference type="ChEBI" id="CHEBI:57595"/>
    </ligand>
</feature>
<dbReference type="GO" id="GO:0004821">
    <property type="term" value="F:histidine-tRNA ligase activity"/>
    <property type="evidence" value="ECO:0007669"/>
    <property type="project" value="UniProtKB-EC"/>
</dbReference>
<dbReference type="CDD" id="cd00859">
    <property type="entry name" value="HisRS_anticodon"/>
    <property type="match status" value="1"/>
</dbReference>
<dbReference type="EC" id="6.1.1.21" evidence="2"/>
<evidence type="ECO:0000256" key="3">
    <source>
        <dbReference type="ARBA" id="ARBA00022598"/>
    </source>
</evidence>
<dbReference type="GO" id="GO:0005524">
    <property type="term" value="F:ATP binding"/>
    <property type="evidence" value="ECO:0007669"/>
    <property type="project" value="UniProtKB-KW"/>
</dbReference>
<dbReference type="InterPro" id="IPR004516">
    <property type="entry name" value="HisRS/HisZ"/>
</dbReference>
<feature type="binding site" evidence="10">
    <location>
        <begin position="140"/>
        <end position="142"/>
    </location>
    <ligand>
        <name>L-histidine</name>
        <dbReference type="ChEBI" id="CHEBI:57595"/>
    </ligand>
</feature>
<accession>A0A8J6DG22</accession>
<evidence type="ECO:0000256" key="4">
    <source>
        <dbReference type="ARBA" id="ARBA00022741"/>
    </source>
</evidence>
<keyword evidence="6" id="KW-0648">Protein biosynthesis</keyword>
<dbReference type="Gene3D" id="3.30.930.10">
    <property type="entry name" value="Bira Bifunctional Protein, Domain 2"/>
    <property type="match status" value="1"/>
</dbReference>
<dbReference type="InterPro" id="IPR041715">
    <property type="entry name" value="HisRS-like_core"/>
</dbReference>
<evidence type="ECO:0000256" key="5">
    <source>
        <dbReference type="ARBA" id="ARBA00022840"/>
    </source>
</evidence>
<organism evidence="12 13">
    <name type="scientific">Galemys pyrenaicus</name>
    <name type="common">Iberian desman</name>
    <name type="synonym">Pyrenean desman</name>
    <dbReference type="NCBI Taxonomy" id="202257"/>
    <lineage>
        <taxon>Eukaryota</taxon>
        <taxon>Metazoa</taxon>
        <taxon>Chordata</taxon>
        <taxon>Craniata</taxon>
        <taxon>Vertebrata</taxon>
        <taxon>Euteleostomi</taxon>
        <taxon>Mammalia</taxon>
        <taxon>Eutheria</taxon>
        <taxon>Laurasiatheria</taxon>
        <taxon>Eulipotyphla</taxon>
        <taxon>Talpidae</taxon>
        <taxon>Galemys</taxon>
    </lineage>
</organism>
<keyword evidence="7" id="KW-0030">Aminoacyl-tRNA synthetase</keyword>
<dbReference type="EMBL" id="JAGFMF010012132">
    <property type="protein sequence ID" value="KAG8507009.1"/>
    <property type="molecule type" value="Genomic_DNA"/>
</dbReference>
<dbReference type="InterPro" id="IPR045864">
    <property type="entry name" value="aa-tRNA-synth_II/BPL/LPL"/>
</dbReference>
<dbReference type="GO" id="GO:0042802">
    <property type="term" value="F:identical protein binding"/>
    <property type="evidence" value="ECO:0007669"/>
    <property type="project" value="TreeGrafter"/>
</dbReference>
<dbReference type="AlphaFoldDB" id="A0A8J6DG22"/>
<protein>
    <recommendedName>
        <fullName evidence="2">histidine--tRNA ligase</fullName>
        <ecNumber evidence="2">6.1.1.21</ecNumber>
    </recommendedName>
    <alternativeName>
        <fullName evidence="8">Histidyl-tRNA synthetase</fullName>
    </alternativeName>
</protein>
<dbReference type="CDD" id="cd00773">
    <property type="entry name" value="HisRS-like_core"/>
    <property type="match status" value="1"/>
</dbReference>
<dbReference type="InterPro" id="IPR033656">
    <property type="entry name" value="HisRS_anticodon"/>
</dbReference>
<comment type="catalytic activity">
    <reaction evidence="9">
        <text>tRNA(His) + L-histidine + ATP = L-histidyl-tRNA(His) + AMP + diphosphate + H(+)</text>
        <dbReference type="Rhea" id="RHEA:17313"/>
        <dbReference type="Rhea" id="RHEA-COMP:9665"/>
        <dbReference type="Rhea" id="RHEA-COMP:9689"/>
        <dbReference type="ChEBI" id="CHEBI:15378"/>
        <dbReference type="ChEBI" id="CHEBI:30616"/>
        <dbReference type="ChEBI" id="CHEBI:33019"/>
        <dbReference type="ChEBI" id="CHEBI:57595"/>
        <dbReference type="ChEBI" id="CHEBI:78442"/>
        <dbReference type="ChEBI" id="CHEBI:78527"/>
        <dbReference type="ChEBI" id="CHEBI:456215"/>
        <dbReference type="EC" id="6.1.1.21"/>
    </reaction>
</comment>
<dbReference type="FunFam" id="3.40.50.800:FF:000008">
    <property type="entry name" value="histidine--tRNA ligase, cytoplasmic isoform X1"/>
    <property type="match status" value="1"/>
</dbReference>
<dbReference type="GO" id="GO:0005829">
    <property type="term" value="C:cytosol"/>
    <property type="evidence" value="ECO:0007669"/>
    <property type="project" value="TreeGrafter"/>
</dbReference>
<feature type="binding site" evidence="10">
    <location>
        <position position="191"/>
    </location>
    <ligand>
        <name>L-histidine</name>
        <dbReference type="ChEBI" id="CHEBI:57595"/>
    </ligand>
</feature>
<feature type="binding site" evidence="10">
    <location>
        <begin position="344"/>
        <end position="345"/>
    </location>
    <ligand>
        <name>L-histidine</name>
        <dbReference type="ChEBI" id="CHEBI:57595"/>
    </ligand>
</feature>
<dbReference type="GO" id="GO:0006427">
    <property type="term" value="P:histidyl-tRNA aminoacylation"/>
    <property type="evidence" value="ECO:0007669"/>
    <property type="project" value="InterPro"/>
</dbReference>
<evidence type="ECO:0000256" key="7">
    <source>
        <dbReference type="ARBA" id="ARBA00023146"/>
    </source>
</evidence>
<proteinExistence type="inferred from homology"/>
<name>A0A8J6DG22_GALPY</name>
<dbReference type="Gene3D" id="3.40.50.800">
    <property type="entry name" value="Anticodon-binding domain"/>
    <property type="match status" value="1"/>
</dbReference>
<feature type="domain" description="Aminoacyl-transfer RNA synthetases class-II family profile" evidence="11">
    <location>
        <begin position="71"/>
        <end position="427"/>
    </location>
</feature>
<dbReference type="InterPro" id="IPR006195">
    <property type="entry name" value="aa-tRNA-synth_II"/>
</dbReference>
<dbReference type="GO" id="GO:0005739">
    <property type="term" value="C:mitochondrion"/>
    <property type="evidence" value="ECO:0007669"/>
    <property type="project" value="TreeGrafter"/>
</dbReference>
<dbReference type="SUPFAM" id="SSF55681">
    <property type="entry name" value="Class II aaRS and biotin synthetases"/>
    <property type="match status" value="1"/>
</dbReference>
<keyword evidence="5" id="KW-0067">ATP-binding</keyword>
<dbReference type="FunFam" id="3.30.930.10:FF:000021">
    <property type="entry name" value="Probable histidine--tRNA ligase, mitochondrial"/>
    <property type="match status" value="1"/>
</dbReference>
<keyword evidence="3 12" id="KW-0436">Ligase</keyword>
<evidence type="ECO:0000256" key="10">
    <source>
        <dbReference type="PIRSR" id="PIRSR001549-1"/>
    </source>
</evidence>
<dbReference type="GO" id="GO:0003723">
    <property type="term" value="F:RNA binding"/>
    <property type="evidence" value="ECO:0007669"/>
    <property type="project" value="TreeGrafter"/>
</dbReference>
<keyword evidence="13" id="KW-1185">Reference proteome</keyword>
<reference evidence="12" key="1">
    <citation type="journal article" date="2021" name="Evol. Appl.">
        <title>The genome of the Pyrenean desman and the effects of bottlenecks and inbreeding on the genomic landscape of an endangered species.</title>
        <authorList>
            <person name="Escoda L."/>
            <person name="Castresana J."/>
        </authorList>
    </citation>
    <scope>NUCLEOTIDE SEQUENCE</scope>
    <source>
        <strain evidence="12">IBE-C5619</strain>
    </source>
</reference>
<comment type="similarity">
    <text evidence="1">Belongs to the class-II aminoacyl-tRNA synthetase family.</text>
</comment>
<dbReference type="Proteomes" id="UP000700334">
    <property type="component" value="Unassembled WGS sequence"/>
</dbReference>
<dbReference type="InterPro" id="IPR015807">
    <property type="entry name" value="His-tRNA-ligase"/>
</dbReference>
<sequence length="504" mass="56752">PAKPASCRTMPQLGLLHRRVWTVLLGQFLRPPRVVCIRAVRSHSQVAEAVLTSQLKPHPEKPNFVLKTPKGTRDLSPEQMVVREKILNMVVSCFKRHGAKGLDTPAFELKEILTEKYGEDSGLIYDLKDQGGELLSLRYDLTVSFEVPFARYLAMNKVKNMKRYHVGKVWRRESPTVAQGRFREFCQCDFDIAGEFDPMIPDAECLKIICEILSGLQLGEFLIKVSDRRILDGMFAVCGVPESKFHTVCSSVDKLGKMSWEDVRYEMVVKKGLAPKVADRIGDYVQCHGGMSLLEQMFQDPGLSQNKQALEGLEDLKLLFEYLTLFGVAEKISFDLSLARGLDYYTGVIYEAVLLPTPDQPEEEPLTVGSVAAGGRYDGLVGMFGHKVPCVGLSIGVERIFSIMEQRMNMFGEKIRTTETQVFVATPQKNFLQERLKLIAELWDAGIKAELLYKNNPKLLAQLHYCENSGIPLVVIIGEKELKEGIITLRTVASREEVSRCQQK</sequence>
<dbReference type="PROSITE" id="PS50862">
    <property type="entry name" value="AA_TRNA_LIGASE_II"/>
    <property type="match status" value="1"/>
</dbReference>
<evidence type="ECO:0000256" key="9">
    <source>
        <dbReference type="ARBA" id="ARBA00047639"/>
    </source>
</evidence>
<feature type="binding site" evidence="10">
    <location>
        <position position="340"/>
    </location>
    <ligand>
        <name>L-histidine</name>
        <dbReference type="ChEBI" id="CHEBI:57595"/>
    </ligand>
</feature>
<dbReference type="Pfam" id="PF13393">
    <property type="entry name" value="tRNA-synt_His"/>
    <property type="match status" value="1"/>
</dbReference>
<dbReference type="NCBIfam" id="TIGR00442">
    <property type="entry name" value="hisS"/>
    <property type="match status" value="1"/>
</dbReference>
<dbReference type="OrthoDB" id="1906957at2759"/>
<dbReference type="InterPro" id="IPR004154">
    <property type="entry name" value="Anticodon-bd"/>
</dbReference>
<dbReference type="InterPro" id="IPR036621">
    <property type="entry name" value="Anticodon-bd_dom_sf"/>
</dbReference>
<dbReference type="PANTHER" id="PTHR11476:SF6">
    <property type="entry name" value="HISTIDINE--TRNA LIGASE, MITOCHONDRIAL"/>
    <property type="match status" value="1"/>
</dbReference>
<dbReference type="Pfam" id="PF03129">
    <property type="entry name" value="HGTP_anticodon"/>
    <property type="match status" value="1"/>
</dbReference>
<dbReference type="SUPFAM" id="SSF52954">
    <property type="entry name" value="Class II aaRS ABD-related"/>
    <property type="match status" value="1"/>
</dbReference>
<evidence type="ECO:0000256" key="8">
    <source>
        <dbReference type="ARBA" id="ARBA00030619"/>
    </source>
</evidence>
<dbReference type="PIRSF" id="PIRSF001549">
    <property type="entry name" value="His-tRNA_synth"/>
    <property type="match status" value="1"/>
</dbReference>
<gene>
    <name evidence="12" type="ORF">J0S82_009418</name>
</gene>
<feature type="non-terminal residue" evidence="12">
    <location>
        <position position="504"/>
    </location>
</feature>
<keyword evidence="4" id="KW-0547">Nucleotide-binding</keyword>
<evidence type="ECO:0000256" key="1">
    <source>
        <dbReference type="ARBA" id="ARBA00008226"/>
    </source>
</evidence>
<evidence type="ECO:0000313" key="13">
    <source>
        <dbReference type="Proteomes" id="UP000700334"/>
    </source>
</evidence>
<evidence type="ECO:0000256" key="6">
    <source>
        <dbReference type="ARBA" id="ARBA00022917"/>
    </source>
</evidence>
<dbReference type="PANTHER" id="PTHR11476">
    <property type="entry name" value="HISTIDYL-TRNA SYNTHETASE"/>
    <property type="match status" value="1"/>
</dbReference>
<evidence type="ECO:0000256" key="2">
    <source>
        <dbReference type="ARBA" id="ARBA00012815"/>
    </source>
</evidence>
<evidence type="ECO:0000313" key="12">
    <source>
        <dbReference type="EMBL" id="KAG8507009.1"/>
    </source>
</evidence>
<comment type="caution">
    <text evidence="12">The sequence shown here is derived from an EMBL/GenBank/DDBJ whole genome shotgun (WGS) entry which is preliminary data.</text>
</comment>
<evidence type="ECO:0000259" key="11">
    <source>
        <dbReference type="PROSITE" id="PS50862"/>
    </source>
</evidence>